<organism evidence="3 4">
    <name type="scientific">Scytonema hofmannii PCC 7110</name>
    <dbReference type="NCBI Taxonomy" id="128403"/>
    <lineage>
        <taxon>Bacteria</taxon>
        <taxon>Bacillati</taxon>
        <taxon>Cyanobacteriota</taxon>
        <taxon>Cyanophyceae</taxon>
        <taxon>Nostocales</taxon>
        <taxon>Scytonemataceae</taxon>
        <taxon>Scytonema</taxon>
    </lineage>
</organism>
<gene>
    <name evidence="3" type="ORF">WA1_29730</name>
</gene>
<evidence type="ECO:0000259" key="1">
    <source>
        <dbReference type="Pfam" id="PF00534"/>
    </source>
</evidence>
<evidence type="ECO:0000259" key="2">
    <source>
        <dbReference type="Pfam" id="PF13439"/>
    </source>
</evidence>
<dbReference type="Pfam" id="PF00534">
    <property type="entry name" value="Glycos_transf_1"/>
    <property type="match status" value="1"/>
</dbReference>
<accession>A0A139X641</accession>
<feature type="domain" description="Glycosyltransferase subfamily 4-like N-terminal" evidence="2">
    <location>
        <begin position="13"/>
        <end position="170"/>
    </location>
</feature>
<dbReference type="AlphaFoldDB" id="A0A139X641"/>
<name>A0A139X641_9CYAN</name>
<dbReference type="PANTHER" id="PTHR12526">
    <property type="entry name" value="GLYCOSYLTRANSFERASE"/>
    <property type="match status" value="1"/>
</dbReference>
<dbReference type="OrthoDB" id="9787617at2"/>
<sequence>MRLTLVISSLAGGGAERAVVLLAEGFLKKGHQVSVVTLFGEQADFYKLPSNVQRVALNIASNSPTLIHGLWNNVYRIWILRRAICSFQPDLVISFLNRPNILTLLALIKSEYPVIVSEQNNPHMSSSGSWWDKLRRITYPTSAKIVSTSKGVDNCFDWLPKTKRAVIYNPLAHVQGEASKTNLPKDADPEKKWVIAMGRLTYQKGFDILLSAFQKIARQHLDWQLIILGEGENRSDLEKLRETLGLTHQVFLPGLLSNPFPVLRQSKLFVLSSRFEGFGNVLIEAMACGLPVISTDCPSGPREIIREGVDGILVPNEDVSSLATAMDRLMSNEQDRKRLAAEAPSGAERFKLEKIIGMWEDLFDEVLNNKANNNRSLKRTAVAKSY</sequence>
<dbReference type="Pfam" id="PF13439">
    <property type="entry name" value="Glyco_transf_4"/>
    <property type="match status" value="1"/>
</dbReference>
<dbReference type="SUPFAM" id="SSF53756">
    <property type="entry name" value="UDP-Glycosyltransferase/glycogen phosphorylase"/>
    <property type="match status" value="1"/>
</dbReference>
<dbReference type="Gene3D" id="3.40.50.2000">
    <property type="entry name" value="Glycogen Phosphorylase B"/>
    <property type="match status" value="2"/>
</dbReference>
<comment type="caution">
    <text evidence="3">The sequence shown here is derived from an EMBL/GenBank/DDBJ whole genome shotgun (WGS) entry which is preliminary data.</text>
</comment>
<keyword evidence="4" id="KW-1185">Reference proteome</keyword>
<dbReference type="InterPro" id="IPR028098">
    <property type="entry name" value="Glyco_trans_4-like_N"/>
</dbReference>
<protein>
    <submittedName>
        <fullName evidence="3">Glycosyltransferase</fullName>
    </submittedName>
</protein>
<proteinExistence type="predicted"/>
<dbReference type="STRING" id="128403.WA1_29730"/>
<dbReference type="EMBL" id="ANNX02000031">
    <property type="protein sequence ID" value="KYC40168.1"/>
    <property type="molecule type" value="Genomic_DNA"/>
</dbReference>
<evidence type="ECO:0000313" key="4">
    <source>
        <dbReference type="Proteomes" id="UP000076925"/>
    </source>
</evidence>
<reference evidence="3 4" key="1">
    <citation type="journal article" date="2013" name="Genome Biol. Evol.">
        <title>Genomes of Stigonematalean cyanobacteria (subsection V) and the evolution of oxygenic photosynthesis from prokaryotes to plastids.</title>
        <authorList>
            <person name="Dagan T."/>
            <person name="Roettger M."/>
            <person name="Stucken K."/>
            <person name="Landan G."/>
            <person name="Koch R."/>
            <person name="Major P."/>
            <person name="Gould S.B."/>
            <person name="Goremykin V.V."/>
            <person name="Rippka R."/>
            <person name="Tandeau de Marsac N."/>
            <person name="Gugger M."/>
            <person name="Lockhart P.J."/>
            <person name="Allen J.F."/>
            <person name="Brune I."/>
            <person name="Maus I."/>
            <person name="Puhler A."/>
            <person name="Martin W.F."/>
        </authorList>
    </citation>
    <scope>NUCLEOTIDE SEQUENCE [LARGE SCALE GENOMIC DNA]</scope>
    <source>
        <strain evidence="3 4">PCC 7110</strain>
    </source>
</reference>
<dbReference type="Proteomes" id="UP000076925">
    <property type="component" value="Unassembled WGS sequence"/>
</dbReference>
<dbReference type="PANTHER" id="PTHR12526:SF630">
    <property type="entry name" value="GLYCOSYLTRANSFERASE"/>
    <property type="match status" value="1"/>
</dbReference>
<feature type="domain" description="Glycosyl transferase family 1" evidence="1">
    <location>
        <begin position="187"/>
        <end position="343"/>
    </location>
</feature>
<keyword evidence="3" id="KW-0808">Transferase</keyword>
<dbReference type="CDD" id="cd03820">
    <property type="entry name" value="GT4_AmsD-like"/>
    <property type="match status" value="1"/>
</dbReference>
<dbReference type="GO" id="GO:0016757">
    <property type="term" value="F:glycosyltransferase activity"/>
    <property type="evidence" value="ECO:0007669"/>
    <property type="project" value="InterPro"/>
</dbReference>
<evidence type="ECO:0000313" key="3">
    <source>
        <dbReference type="EMBL" id="KYC40168.1"/>
    </source>
</evidence>
<dbReference type="InterPro" id="IPR001296">
    <property type="entry name" value="Glyco_trans_1"/>
</dbReference>